<reference evidence="2 3" key="1">
    <citation type="submission" date="2021-06" db="EMBL/GenBank/DDBJ databases">
        <authorList>
            <person name="Palmer J.M."/>
        </authorList>
    </citation>
    <scope>NUCLEOTIDE SEQUENCE [LARGE SCALE GENOMIC DNA]</scope>
    <source>
        <strain evidence="2 3">AS_MEX2019</strain>
        <tissue evidence="2">Muscle</tissue>
    </source>
</reference>
<dbReference type="EMBL" id="JAHRIP010067838">
    <property type="protein sequence ID" value="MEQ2307860.1"/>
    <property type="molecule type" value="Genomic_DNA"/>
</dbReference>
<organism evidence="2 3">
    <name type="scientific">Ameca splendens</name>
    <dbReference type="NCBI Taxonomy" id="208324"/>
    <lineage>
        <taxon>Eukaryota</taxon>
        <taxon>Metazoa</taxon>
        <taxon>Chordata</taxon>
        <taxon>Craniata</taxon>
        <taxon>Vertebrata</taxon>
        <taxon>Euteleostomi</taxon>
        <taxon>Actinopterygii</taxon>
        <taxon>Neopterygii</taxon>
        <taxon>Teleostei</taxon>
        <taxon>Neoteleostei</taxon>
        <taxon>Acanthomorphata</taxon>
        <taxon>Ovalentaria</taxon>
        <taxon>Atherinomorphae</taxon>
        <taxon>Cyprinodontiformes</taxon>
        <taxon>Goodeidae</taxon>
        <taxon>Ameca</taxon>
    </lineage>
</organism>
<evidence type="ECO:0000256" key="1">
    <source>
        <dbReference type="SAM" id="MobiDB-lite"/>
    </source>
</evidence>
<gene>
    <name evidence="2" type="ORF">AMECASPLE_022460</name>
</gene>
<proteinExistence type="predicted"/>
<evidence type="ECO:0000313" key="3">
    <source>
        <dbReference type="Proteomes" id="UP001469553"/>
    </source>
</evidence>
<accession>A0ABV0ZPI0</accession>
<name>A0ABV0ZPI0_9TELE</name>
<evidence type="ECO:0000313" key="2">
    <source>
        <dbReference type="EMBL" id="MEQ2307860.1"/>
    </source>
</evidence>
<keyword evidence="3" id="KW-1185">Reference proteome</keyword>
<protein>
    <submittedName>
        <fullName evidence="2">Uncharacterized protein</fullName>
    </submittedName>
</protein>
<sequence>MTPLGSKIDYYHTDRMQQIQKQDLSKQNSPTTWTRRPGQHHKPSCVHIQVARATPTEGAEHAFAVLFGRAN</sequence>
<dbReference type="Proteomes" id="UP001469553">
    <property type="component" value="Unassembled WGS sequence"/>
</dbReference>
<feature type="region of interest" description="Disordered" evidence="1">
    <location>
        <begin position="19"/>
        <end position="43"/>
    </location>
</feature>
<comment type="caution">
    <text evidence="2">The sequence shown here is derived from an EMBL/GenBank/DDBJ whole genome shotgun (WGS) entry which is preliminary data.</text>
</comment>
<feature type="compositionally biased region" description="Polar residues" evidence="1">
    <location>
        <begin position="19"/>
        <end position="34"/>
    </location>
</feature>